<accession>A0A6A4IEK7</accession>
<feature type="compositionally biased region" description="Acidic residues" evidence="1">
    <location>
        <begin position="172"/>
        <end position="182"/>
    </location>
</feature>
<organism evidence="2 3">
    <name type="scientific">Gymnopus androsaceus JB14</name>
    <dbReference type="NCBI Taxonomy" id="1447944"/>
    <lineage>
        <taxon>Eukaryota</taxon>
        <taxon>Fungi</taxon>
        <taxon>Dikarya</taxon>
        <taxon>Basidiomycota</taxon>
        <taxon>Agaricomycotina</taxon>
        <taxon>Agaricomycetes</taxon>
        <taxon>Agaricomycetidae</taxon>
        <taxon>Agaricales</taxon>
        <taxon>Marasmiineae</taxon>
        <taxon>Omphalotaceae</taxon>
        <taxon>Gymnopus</taxon>
    </lineage>
</organism>
<feature type="compositionally biased region" description="Polar residues" evidence="1">
    <location>
        <begin position="745"/>
        <end position="760"/>
    </location>
</feature>
<dbReference type="OrthoDB" id="27237at2759"/>
<feature type="compositionally biased region" description="Basic and acidic residues" evidence="1">
    <location>
        <begin position="762"/>
        <end position="772"/>
    </location>
</feature>
<name>A0A6A4IEK7_9AGAR</name>
<evidence type="ECO:0000313" key="3">
    <source>
        <dbReference type="Proteomes" id="UP000799118"/>
    </source>
</evidence>
<feature type="compositionally biased region" description="Polar residues" evidence="1">
    <location>
        <begin position="599"/>
        <end position="609"/>
    </location>
</feature>
<protein>
    <submittedName>
        <fullName evidence="2">SGT1-domain-containing protein</fullName>
    </submittedName>
</protein>
<keyword evidence="3" id="KW-1185">Reference proteome</keyword>
<feature type="region of interest" description="Disordered" evidence="1">
    <location>
        <begin position="153"/>
        <end position="182"/>
    </location>
</feature>
<feature type="compositionally biased region" description="Acidic residues" evidence="1">
    <location>
        <begin position="624"/>
        <end position="643"/>
    </location>
</feature>
<feature type="compositionally biased region" description="Polar residues" evidence="1">
    <location>
        <begin position="708"/>
        <end position="729"/>
    </location>
</feature>
<dbReference type="InterPro" id="IPR010770">
    <property type="entry name" value="Ecd"/>
</dbReference>
<dbReference type="EMBL" id="ML769384">
    <property type="protein sequence ID" value="KAE9410712.1"/>
    <property type="molecule type" value="Genomic_DNA"/>
</dbReference>
<feature type="compositionally biased region" description="Acidic residues" evidence="1">
    <location>
        <begin position="526"/>
        <end position="552"/>
    </location>
</feature>
<feature type="compositionally biased region" description="Acidic residues" evidence="1">
    <location>
        <begin position="791"/>
        <end position="805"/>
    </location>
</feature>
<dbReference type="AlphaFoldDB" id="A0A6A4IEK7"/>
<dbReference type="Pfam" id="PF07093">
    <property type="entry name" value="SGT1"/>
    <property type="match status" value="1"/>
</dbReference>
<feature type="region of interest" description="Disordered" evidence="1">
    <location>
        <begin position="706"/>
        <end position="805"/>
    </location>
</feature>
<dbReference type="PANTHER" id="PTHR13060:SF0">
    <property type="entry name" value="PROTEIN ECDYSONELESS HOMOLOG"/>
    <property type="match status" value="1"/>
</dbReference>
<evidence type="ECO:0000256" key="1">
    <source>
        <dbReference type="SAM" id="MobiDB-lite"/>
    </source>
</evidence>
<sequence>MDIFNRIPAISEDTLKYTFYPPPNLSDHASATTLVACIQTFAESLLPPDFLWHRDAFEFKVVSNPDSEDKSCYIIEGRMRVGDCVDDEWCTVWLLKEISSKWDVAISVSDSDGEFLLIEAADALPRWVKPANSENRVWIHNSRLHLVDISHISPQSRKPPRRQQKFPNGNLSDDEDGQEEQEDYLAVEDALKLLRDPHTDTLAPPAVERIVWRRISEYPAASRQHVHGTKAYIPLDVAKALSVNPSLVQKAVEAFYTRDGVQLRAAHRMSRFPPHTSVLATVKMTRTAYAQLVGQKFYPPKIFGRFNEREDTREWRWRDVGMKIAVGMEILYQENKGRSDVNTSIGGDSIFCKRTSHSSAEAKKDALRRNADYNTYIENLSTIGYFKGEMQGSQLWSQLEDKAADIFVNTRQEDSSNRQSFTTLVNSAISQAPDDFTPPITDEDTDDWLSIDAENFEGLLQRTPGNDDSSADKKQQSDAMDVDETPAPTQRVMPDQASQLRDLASKVEEFIEGEGDVEGARFADEMFSDEEMDEDDEDSDDDQDGGGTDEDNPEARQTHRNTAKMPASFHSNSQRVAQEDDATTKTDSEQPQPQPQKQSNPGTSITSSKPIRRPIIPRDKYDGVDSDDETDEEDAEGDSESEEDKPQVVGEIEVDMGEEEDEFLEFSRQALGISDAQWKDIIQERRTRGAFVPNIVAPPIQLPKVETPTINRNADTGAGTSPTANTSLDSFEAVMKAMEAELHRSQPSRSSSNPTATSNSKAQDKGKGKAKDTGTVNGKGKGKGKTVSFADDGDESSSAEDEDIDIEAAMEAELKAALEQGDGLDEDGLGTANVDYNLIKNFLESLKSQAGMSGPVSNLAGRLQPGWQLPRDG</sequence>
<feature type="region of interest" description="Disordered" evidence="1">
    <location>
        <begin position="459"/>
        <end position="651"/>
    </location>
</feature>
<proteinExistence type="predicted"/>
<dbReference type="PANTHER" id="PTHR13060">
    <property type="entry name" value="SGT1 PROTEIN HSGT1 SUPPRESSOR OF GCR2"/>
    <property type="match status" value="1"/>
</dbReference>
<reference evidence="2" key="1">
    <citation type="journal article" date="2019" name="Environ. Microbiol.">
        <title>Fungal ecological strategies reflected in gene transcription - a case study of two litter decomposers.</title>
        <authorList>
            <person name="Barbi F."/>
            <person name="Kohler A."/>
            <person name="Barry K."/>
            <person name="Baskaran P."/>
            <person name="Daum C."/>
            <person name="Fauchery L."/>
            <person name="Ihrmark K."/>
            <person name="Kuo A."/>
            <person name="LaButti K."/>
            <person name="Lipzen A."/>
            <person name="Morin E."/>
            <person name="Grigoriev I.V."/>
            <person name="Henrissat B."/>
            <person name="Lindahl B."/>
            <person name="Martin F."/>
        </authorList>
    </citation>
    <scope>NUCLEOTIDE SEQUENCE</scope>
    <source>
        <strain evidence="2">JB14</strain>
    </source>
</reference>
<dbReference type="Proteomes" id="UP000799118">
    <property type="component" value="Unassembled WGS sequence"/>
</dbReference>
<feature type="region of interest" description="Disordered" evidence="1">
    <location>
        <begin position="851"/>
        <end position="873"/>
    </location>
</feature>
<gene>
    <name evidence="2" type="ORF">BT96DRAFT_912199</name>
</gene>
<evidence type="ECO:0000313" key="2">
    <source>
        <dbReference type="EMBL" id="KAE9410712.1"/>
    </source>
</evidence>
<dbReference type="GO" id="GO:0005634">
    <property type="term" value="C:nucleus"/>
    <property type="evidence" value="ECO:0007669"/>
    <property type="project" value="TreeGrafter"/>
</dbReference>